<proteinExistence type="predicted"/>
<evidence type="ECO:0000313" key="3">
    <source>
        <dbReference type="EMBL" id="CAI0425434.1"/>
    </source>
</evidence>
<dbReference type="InterPro" id="IPR039901">
    <property type="entry name" value="Kdotransferase"/>
</dbReference>
<organism evidence="3 4">
    <name type="scientific">Linum tenue</name>
    <dbReference type="NCBI Taxonomy" id="586396"/>
    <lineage>
        <taxon>Eukaryota</taxon>
        <taxon>Viridiplantae</taxon>
        <taxon>Streptophyta</taxon>
        <taxon>Embryophyta</taxon>
        <taxon>Tracheophyta</taxon>
        <taxon>Spermatophyta</taxon>
        <taxon>Magnoliopsida</taxon>
        <taxon>eudicotyledons</taxon>
        <taxon>Gunneridae</taxon>
        <taxon>Pentapetalae</taxon>
        <taxon>rosids</taxon>
        <taxon>fabids</taxon>
        <taxon>Malpighiales</taxon>
        <taxon>Linaceae</taxon>
        <taxon>Linum</taxon>
    </lineage>
</organism>
<dbReference type="InterPro" id="IPR007507">
    <property type="entry name" value="Glycos_transf_N"/>
</dbReference>
<accession>A0AAV0KVA0</accession>
<protein>
    <recommendedName>
        <fullName evidence="2">3-deoxy-D-manno-octulosonic-acid transferase N-terminal domain-containing protein</fullName>
    </recommendedName>
</protein>
<dbReference type="GO" id="GO:0016740">
    <property type="term" value="F:transferase activity"/>
    <property type="evidence" value="ECO:0007669"/>
    <property type="project" value="UniProtKB-KW"/>
</dbReference>
<feature type="domain" description="3-deoxy-D-manno-octulosonic-acid transferase N-terminal" evidence="2">
    <location>
        <begin position="1"/>
        <end position="78"/>
    </location>
</feature>
<dbReference type="PANTHER" id="PTHR42755">
    <property type="entry name" value="3-DEOXY-MANNO-OCTULOSONATE CYTIDYLYLTRANSFERASE"/>
    <property type="match status" value="1"/>
</dbReference>
<gene>
    <name evidence="3" type="ORF">LITE_LOCUS20395</name>
</gene>
<keyword evidence="1" id="KW-0808">Transferase</keyword>
<evidence type="ECO:0000259" key="2">
    <source>
        <dbReference type="Pfam" id="PF04413"/>
    </source>
</evidence>
<evidence type="ECO:0000313" key="4">
    <source>
        <dbReference type="Proteomes" id="UP001154282"/>
    </source>
</evidence>
<name>A0AAV0KVA0_9ROSI</name>
<dbReference type="AlphaFoldDB" id="A0AAV0KVA0"/>
<dbReference type="GO" id="GO:0005886">
    <property type="term" value="C:plasma membrane"/>
    <property type="evidence" value="ECO:0007669"/>
    <property type="project" value="TreeGrafter"/>
</dbReference>
<dbReference type="EMBL" id="CAMGYJ010000005">
    <property type="protein sequence ID" value="CAI0425434.1"/>
    <property type="molecule type" value="Genomic_DNA"/>
</dbReference>
<sequence length="148" mass="16530">MWPNLIMISSAKGIPLTLLNARMSVKSFKFWSGLALSLISLMLSKFDLIVPLSTTQAIRFQLLQAPPSIINFAGDLKYVVEPDMTKRNIASTEDLKDELSDRHVWVAASVHRGEEQGFLSYCCFLSTHDCHLFSNVSSSQIVGPKELQ</sequence>
<comment type="caution">
    <text evidence="3">The sequence shown here is derived from an EMBL/GenBank/DDBJ whole genome shotgun (WGS) entry which is preliminary data.</text>
</comment>
<dbReference type="Proteomes" id="UP001154282">
    <property type="component" value="Unassembled WGS sequence"/>
</dbReference>
<dbReference type="Gene3D" id="3.40.50.11720">
    <property type="entry name" value="3-Deoxy-D-manno-octulosonic-acid transferase, N-terminal domain"/>
    <property type="match status" value="1"/>
</dbReference>
<dbReference type="PANTHER" id="PTHR42755:SF1">
    <property type="entry name" value="3-DEOXY-D-MANNO-OCTULOSONIC ACID TRANSFERASE, MITOCHONDRIAL-RELATED"/>
    <property type="match status" value="1"/>
</dbReference>
<dbReference type="InterPro" id="IPR038107">
    <property type="entry name" value="Glycos_transf_N_sf"/>
</dbReference>
<dbReference type="GO" id="GO:0009245">
    <property type="term" value="P:lipid A biosynthetic process"/>
    <property type="evidence" value="ECO:0007669"/>
    <property type="project" value="TreeGrafter"/>
</dbReference>
<reference evidence="3" key="1">
    <citation type="submission" date="2022-08" db="EMBL/GenBank/DDBJ databases">
        <authorList>
            <person name="Gutierrez-Valencia J."/>
        </authorList>
    </citation>
    <scope>NUCLEOTIDE SEQUENCE</scope>
</reference>
<dbReference type="Pfam" id="PF04413">
    <property type="entry name" value="Glycos_transf_N"/>
    <property type="match status" value="1"/>
</dbReference>
<evidence type="ECO:0000256" key="1">
    <source>
        <dbReference type="ARBA" id="ARBA00022679"/>
    </source>
</evidence>
<keyword evidence="4" id="KW-1185">Reference proteome</keyword>